<dbReference type="EMBL" id="HG994593">
    <property type="protein sequence ID" value="CAF2836193.1"/>
    <property type="molecule type" value="Genomic_DNA"/>
</dbReference>
<accession>A0A7R8H2W0</accession>
<sequence>MVSSSFDLCQISPIYVITIPEETLNDSATTPKNKNKFVRAKMLFSNNNPSSVLELERAPKLSSGSLKKTNRPNEQEYAEYDFCTIPQASSACPIECWPTIPCKGSQAGLGWLVLILPQILYRIQAIVECCYGSL</sequence>
<dbReference type="Proteomes" id="UP000675881">
    <property type="component" value="Chromosome 14"/>
</dbReference>
<protein>
    <submittedName>
        <fullName evidence="1">(salmon louse) hypothetical protein</fullName>
    </submittedName>
</protein>
<organism evidence="1 2">
    <name type="scientific">Lepeophtheirus salmonis</name>
    <name type="common">Salmon louse</name>
    <name type="synonym">Caligus salmonis</name>
    <dbReference type="NCBI Taxonomy" id="72036"/>
    <lineage>
        <taxon>Eukaryota</taxon>
        <taxon>Metazoa</taxon>
        <taxon>Ecdysozoa</taxon>
        <taxon>Arthropoda</taxon>
        <taxon>Crustacea</taxon>
        <taxon>Multicrustacea</taxon>
        <taxon>Hexanauplia</taxon>
        <taxon>Copepoda</taxon>
        <taxon>Siphonostomatoida</taxon>
        <taxon>Caligidae</taxon>
        <taxon>Lepeophtheirus</taxon>
    </lineage>
</organism>
<dbReference type="AlphaFoldDB" id="A0A7R8H2W0"/>
<keyword evidence="2" id="KW-1185">Reference proteome</keyword>
<gene>
    <name evidence="1" type="ORF">LSAA_5445</name>
</gene>
<name>A0A7R8H2W0_LEPSM</name>
<proteinExistence type="predicted"/>
<evidence type="ECO:0000313" key="1">
    <source>
        <dbReference type="EMBL" id="CAF2836193.1"/>
    </source>
</evidence>
<evidence type="ECO:0000313" key="2">
    <source>
        <dbReference type="Proteomes" id="UP000675881"/>
    </source>
</evidence>
<reference evidence="1" key="1">
    <citation type="submission" date="2021-02" db="EMBL/GenBank/DDBJ databases">
        <authorList>
            <person name="Bekaert M."/>
        </authorList>
    </citation>
    <scope>NUCLEOTIDE SEQUENCE</scope>
    <source>
        <strain evidence="1">IoA-00</strain>
    </source>
</reference>